<dbReference type="OrthoDB" id="3044727at2759"/>
<dbReference type="AlphaFoldDB" id="A0A409X9Q8"/>
<gene>
    <name evidence="2" type="ORF">CVT25_008228</name>
</gene>
<comment type="caution">
    <text evidence="2">The sequence shown here is derived from an EMBL/GenBank/DDBJ whole genome shotgun (WGS) entry which is preliminary data.</text>
</comment>
<name>A0A409X9Q8_PSICY</name>
<protein>
    <submittedName>
        <fullName evidence="2">Uncharacterized protein</fullName>
    </submittedName>
</protein>
<reference evidence="2 3" key="1">
    <citation type="journal article" date="2018" name="Evol. Lett.">
        <title>Horizontal gene cluster transfer increased hallucinogenic mushroom diversity.</title>
        <authorList>
            <person name="Reynolds H.T."/>
            <person name="Vijayakumar V."/>
            <person name="Gluck-Thaler E."/>
            <person name="Korotkin H.B."/>
            <person name="Matheny P.B."/>
            <person name="Slot J.C."/>
        </authorList>
    </citation>
    <scope>NUCLEOTIDE SEQUENCE [LARGE SCALE GENOMIC DNA]</scope>
    <source>
        <strain evidence="2 3">2631</strain>
    </source>
</reference>
<organism evidence="2 3">
    <name type="scientific">Psilocybe cyanescens</name>
    <dbReference type="NCBI Taxonomy" id="93625"/>
    <lineage>
        <taxon>Eukaryota</taxon>
        <taxon>Fungi</taxon>
        <taxon>Dikarya</taxon>
        <taxon>Basidiomycota</taxon>
        <taxon>Agaricomycotina</taxon>
        <taxon>Agaricomycetes</taxon>
        <taxon>Agaricomycetidae</taxon>
        <taxon>Agaricales</taxon>
        <taxon>Agaricineae</taxon>
        <taxon>Strophariaceae</taxon>
        <taxon>Psilocybe</taxon>
    </lineage>
</organism>
<evidence type="ECO:0000313" key="2">
    <source>
        <dbReference type="EMBL" id="PPQ87492.1"/>
    </source>
</evidence>
<keyword evidence="3" id="KW-1185">Reference proteome</keyword>
<dbReference type="EMBL" id="NHYD01002281">
    <property type="protein sequence ID" value="PPQ87492.1"/>
    <property type="molecule type" value="Genomic_DNA"/>
</dbReference>
<feature type="chain" id="PRO_5019537748" evidence="1">
    <location>
        <begin position="21"/>
        <end position="178"/>
    </location>
</feature>
<dbReference type="Proteomes" id="UP000283269">
    <property type="component" value="Unassembled WGS sequence"/>
</dbReference>
<evidence type="ECO:0000256" key="1">
    <source>
        <dbReference type="SAM" id="SignalP"/>
    </source>
</evidence>
<proteinExistence type="predicted"/>
<sequence>MQFSLLTALFFACMTAVVTAAPVPVVIPPLDVESRENSAREVVAEVAREPSPEPFCSNLLSKHPAENVLKTSLNKPPPISHLSRIPHYLHRYFITISSPPQSLFPFQSSYSTLALRFLLDFSAVPPTFFTTSITALFTLFLQPQILPLPEAIAHSSILHRKLSAALPHRLPSPNPHRS</sequence>
<feature type="signal peptide" evidence="1">
    <location>
        <begin position="1"/>
        <end position="20"/>
    </location>
</feature>
<keyword evidence="1" id="KW-0732">Signal</keyword>
<dbReference type="InParanoid" id="A0A409X9Q8"/>
<evidence type="ECO:0000313" key="3">
    <source>
        <dbReference type="Proteomes" id="UP000283269"/>
    </source>
</evidence>
<accession>A0A409X9Q8</accession>